<accession>A0A450TVB7</accession>
<dbReference type="Pfam" id="PF05015">
    <property type="entry name" value="HigB-like_toxin"/>
    <property type="match status" value="1"/>
</dbReference>
<dbReference type="Gene3D" id="3.30.2310.20">
    <property type="entry name" value="RelE-like"/>
    <property type="match status" value="1"/>
</dbReference>
<proteinExistence type="predicted"/>
<dbReference type="PANTHER" id="PTHR40266:SF2">
    <property type="entry name" value="TOXIN HIGB-1"/>
    <property type="match status" value="1"/>
</dbReference>
<organism evidence="1">
    <name type="scientific">Candidatus Kentrum sp. FW</name>
    <dbReference type="NCBI Taxonomy" id="2126338"/>
    <lineage>
        <taxon>Bacteria</taxon>
        <taxon>Pseudomonadati</taxon>
        <taxon>Pseudomonadota</taxon>
        <taxon>Gammaproteobacteria</taxon>
        <taxon>Candidatus Kentrum</taxon>
    </lineage>
</organism>
<gene>
    <name evidence="1" type="ORF">BECKFW1821C_GA0114237_104115</name>
</gene>
<sequence>MAILSFACADTEELFNGERVRRFVNIETVAMRKLAMLNRAATLGDLGVPPGNRLKPLTGNRATQHSIRINDQFRVCFVWTSEGPVNVQIIDYH</sequence>
<reference evidence="1" key="1">
    <citation type="submission" date="2019-02" db="EMBL/GenBank/DDBJ databases">
        <authorList>
            <person name="Gruber-Vodicka R. H."/>
            <person name="Seah K. B. B."/>
        </authorList>
    </citation>
    <scope>NUCLEOTIDE SEQUENCE</scope>
    <source>
        <strain evidence="1">BECK_BZ131</strain>
    </source>
</reference>
<dbReference type="InterPro" id="IPR035093">
    <property type="entry name" value="RelE/ParE_toxin_dom_sf"/>
</dbReference>
<dbReference type="PANTHER" id="PTHR40266">
    <property type="entry name" value="TOXIN HIGB-1"/>
    <property type="match status" value="1"/>
</dbReference>
<evidence type="ECO:0000313" key="1">
    <source>
        <dbReference type="EMBL" id="VFJ72952.1"/>
    </source>
</evidence>
<dbReference type="EMBL" id="CAADFE010000041">
    <property type="protein sequence ID" value="VFJ72952.1"/>
    <property type="molecule type" value="Genomic_DNA"/>
</dbReference>
<dbReference type="AlphaFoldDB" id="A0A450TVB7"/>
<dbReference type="InterPro" id="IPR007711">
    <property type="entry name" value="HigB-1"/>
</dbReference>
<dbReference type="SUPFAM" id="SSF143011">
    <property type="entry name" value="RelE-like"/>
    <property type="match status" value="1"/>
</dbReference>
<protein>
    <submittedName>
        <fullName evidence="1">Proteic killer suppression protein</fullName>
    </submittedName>
</protein>
<name>A0A450TVB7_9GAMM</name>